<evidence type="ECO:0000256" key="6">
    <source>
        <dbReference type="SAM" id="Phobius"/>
    </source>
</evidence>
<name>A0A0C2R2H1_9BACL</name>
<organism evidence="8 9">
    <name type="scientific">Jeotgalibacillus soli</name>
    <dbReference type="NCBI Taxonomy" id="889306"/>
    <lineage>
        <taxon>Bacteria</taxon>
        <taxon>Bacillati</taxon>
        <taxon>Bacillota</taxon>
        <taxon>Bacilli</taxon>
        <taxon>Bacillales</taxon>
        <taxon>Caryophanaceae</taxon>
        <taxon>Jeotgalibacillus</taxon>
    </lineage>
</organism>
<dbReference type="InterPro" id="IPR025405">
    <property type="entry name" value="DUF4131"/>
</dbReference>
<comment type="subcellular location">
    <subcellularLocation>
        <location evidence="1">Cell membrane</location>
        <topology evidence="1">Multi-pass membrane protein</topology>
    </subcellularLocation>
</comment>
<dbReference type="SUPFAM" id="SSF56281">
    <property type="entry name" value="Metallo-hydrolase/oxidoreductase"/>
    <property type="match status" value="1"/>
</dbReference>
<evidence type="ECO:0000313" key="9">
    <source>
        <dbReference type="Proteomes" id="UP000031938"/>
    </source>
</evidence>
<feature type="transmembrane region" description="Helical" evidence="6">
    <location>
        <begin position="452"/>
        <end position="470"/>
    </location>
</feature>
<dbReference type="InterPro" id="IPR036866">
    <property type="entry name" value="RibonucZ/Hydroxyglut_hydro"/>
</dbReference>
<dbReference type="Proteomes" id="UP000031938">
    <property type="component" value="Unassembled WGS sequence"/>
</dbReference>
<keyword evidence="9" id="KW-1185">Reference proteome</keyword>
<proteinExistence type="predicted"/>
<dbReference type="InterPro" id="IPR035681">
    <property type="entry name" value="ComA-like_MBL"/>
</dbReference>
<protein>
    <recommendedName>
        <fullName evidence="7">Metallo-beta-lactamase domain-containing protein</fullName>
    </recommendedName>
</protein>
<dbReference type="Pfam" id="PF03772">
    <property type="entry name" value="Competence"/>
    <property type="match status" value="1"/>
</dbReference>
<keyword evidence="4 6" id="KW-1133">Transmembrane helix</keyword>
<dbReference type="EMBL" id="JXRP01000019">
    <property type="protein sequence ID" value="KIL44470.1"/>
    <property type="molecule type" value="Genomic_DNA"/>
</dbReference>
<dbReference type="InterPro" id="IPR052159">
    <property type="entry name" value="Competence_DNA_uptake"/>
</dbReference>
<keyword evidence="2" id="KW-1003">Cell membrane</keyword>
<dbReference type="RefSeq" id="WP_052474880.1">
    <property type="nucleotide sequence ID" value="NZ_JXRP01000019.1"/>
</dbReference>
<accession>A0A0C2R2H1</accession>
<feature type="transmembrane region" description="Helical" evidence="6">
    <location>
        <begin position="265"/>
        <end position="285"/>
    </location>
</feature>
<dbReference type="CDD" id="cd07731">
    <property type="entry name" value="ComA-like_MBL-fold"/>
    <property type="match status" value="1"/>
</dbReference>
<feature type="transmembrane region" description="Helical" evidence="6">
    <location>
        <begin position="354"/>
        <end position="375"/>
    </location>
</feature>
<feature type="transmembrane region" description="Helical" evidence="6">
    <location>
        <begin position="6"/>
        <end position="33"/>
    </location>
</feature>
<dbReference type="InterPro" id="IPR004477">
    <property type="entry name" value="ComEC_N"/>
</dbReference>
<dbReference type="SMART" id="SM00849">
    <property type="entry name" value="Lactamase_B"/>
    <property type="match status" value="1"/>
</dbReference>
<dbReference type="GO" id="GO:0005886">
    <property type="term" value="C:plasma membrane"/>
    <property type="evidence" value="ECO:0007669"/>
    <property type="project" value="UniProtKB-SubCell"/>
</dbReference>
<evidence type="ECO:0000256" key="4">
    <source>
        <dbReference type="ARBA" id="ARBA00022989"/>
    </source>
</evidence>
<feature type="transmembrane region" description="Helical" evidence="6">
    <location>
        <begin position="231"/>
        <end position="253"/>
    </location>
</feature>
<dbReference type="GO" id="GO:0030420">
    <property type="term" value="P:establishment of competence for transformation"/>
    <property type="evidence" value="ECO:0007669"/>
    <property type="project" value="InterPro"/>
</dbReference>
<gene>
    <name evidence="8" type="ORF">KP78_34340</name>
</gene>
<comment type="caution">
    <text evidence="8">The sequence shown here is derived from an EMBL/GenBank/DDBJ whole genome shotgun (WGS) entry which is preliminary data.</text>
</comment>
<dbReference type="AlphaFoldDB" id="A0A0C2R2H1"/>
<keyword evidence="5 6" id="KW-0472">Membrane</keyword>
<dbReference type="Pfam" id="PF00753">
    <property type="entry name" value="Lactamase_B"/>
    <property type="match status" value="1"/>
</dbReference>
<feature type="transmembrane region" description="Helical" evidence="6">
    <location>
        <begin position="411"/>
        <end position="431"/>
    </location>
</feature>
<dbReference type="NCBIfam" id="TIGR00361">
    <property type="entry name" value="ComEC_Rec2"/>
    <property type="match status" value="1"/>
</dbReference>
<dbReference type="PANTHER" id="PTHR30619:SF1">
    <property type="entry name" value="RECOMBINATION PROTEIN 2"/>
    <property type="match status" value="1"/>
</dbReference>
<evidence type="ECO:0000259" key="7">
    <source>
        <dbReference type="SMART" id="SM00849"/>
    </source>
</evidence>
<evidence type="ECO:0000256" key="1">
    <source>
        <dbReference type="ARBA" id="ARBA00004651"/>
    </source>
</evidence>
<evidence type="ECO:0000256" key="3">
    <source>
        <dbReference type="ARBA" id="ARBA00022692"/>
    </source>
</evidence>
<dbReference type="Pfam" id="PF13567">
    <property type="entry name" value="DUF4131"/>
    <property type="match status" value="1"/>
</dbReference>
<dbReference type="NCBIfam" id="TIGR00360">
    <property type="entry name" value="ComEC_N-term"/>
    <property type="match status" value="1"/>
</dbReference>
<dbReference type="PATRIC" id="fig|889306.3.peg.3451"/>
<feature type="domain" description="Metallo-beta-lactamase" evidence="7">
    <location>
        <begin position="498"/>
        <end position="717"/>
    </location>
</feature>
<dbReference type="Gene3D" id="3.60.15.10">
    <property type="entry name" value="Ribonuclease Z/Hydroxyacylglutathione hydrolase-like"/>
    <property type="match status" value="1"/>
</dbReference>
<evidence type="ECO:0000313" key="8">
    <source>
        <dbReference type="EMBL" id="KIL44470.1"/>
    </source>
</evidence>
<sequence length="769" mass="87258">MKWLVPAAFAALLGVVAALSFEWAALLFPFYFYALWRHKPSPHKTFLFIICSLLFFSYTRFTIVQQGSNLTGNEQLLLLRMPNSFDVDGRSATTTARTYQNETVFVRISITDEKMQQELQTISHTPETCYWKGTLERPSVARNPHAFNYQHFLNTQNIHWIYNLDNYDEPSRCETTVLTFVEQLKTIRHTGIQHLQETFPEDLQPLAQALIFGDRSLIHDDLLTAYQELGVVHLLAISGMHVGFLVVMLWWIMLRFGMTKEKVRWVLLFLLPFYAMMTGASPPVVRAVSSVMVVLITQMVSSKFTLLQALCSTLLIQLLWNPLIVLKPGFQLSYVVSASLLFSTSVILSAKQIWLLSVLKVTTIAQLAAFPVLLWHFHEVSIAAFVTNLLFIPLFTIILLPALVIGYLMSFMVPLLTFQLLTFLENIVLMLNKLSLWLSSFPYTTLVLGKPSLLFIFAYLIVIFVLFIAWESGSIKKPLLSLFLLLALDIGMDQFNPFGSVFFIDVGQGDAILIDLPWGRGTYLIDTGGAISFGGEEWQEKHSPFSVGDDVVWPVLRSRGITVIDKLILTHGDYDHVGAVKDLMERVLIKEVWITPNSQDKEVMEELLVEFLEAGVDVIEMMAPFSWQVQNASFTLLHPHDRDYEGNNDSLVIWGNFGGLTWLFTGDLEEQGEEEIMKNYTIQADVLKVGHHGSNTSTSDLFLQTIQPAYAIISAGRNNRYGHPHPDVIERLEMEGATIFGTYDDGGIEYRYIGNHGTFRLTIPYDKEE</sequence>
<evidence type="ECO:0000256" key="5">
    <source>
        <dbReference type="ARBA" id="ARBA00023136"/>
    </source>
</evidence>
<feature type="transmembrane region" description="Helical" evidence="6">
    <location>
        <begin position="45"/>
        <end position="63"/>
    </location>
</feature>
<dbReference type="PANTHER" id="PTHR30619">
    <property type="entry name" value="DNA INTERNALIZATION/COMPETENCE PROTEIN COMEC/REC2"/>
    <property type="match status" value="1"/>
</dbReference>
<feature type="transmembrane region" description="Helical" evidence="6">
    <location>
        <begin position="332"/>
        <end position="348"/>
    </location>
</feature>
<feature type="transmembrane region" description="Helical" evidence="6">
    <location>
        <begin position="305"/>
        <end position="325"/>
    </location>
</feature>
<feature type="transmembrane region" description="Helical" evidence="6">
    <location>
        <begin position="382"/>
        <end position="405"/>
    </location>
</feature>
<keyword evidence="3 6" id="KW-0812">Transmembrane</keyword>
<dbReference type="InterPro" id="IPR004797">
    <property type="entry name" value="Competence_ComEC/Rec2"/>
</dbReference>
<evidence type="ECO:0000256" key="2">
    <source>
        <dbReference type="ARBA" id="ARBA00022475"/>
    </source>
</evidence>
<dbReference type="InterPro" id="IPR001279">
    <property type="entry name" value="Metallo-B-lactamas"/>
</dbReference>
<reference evidence="8 9" key="1">
    <citation type="submission" date="2015-01" db="EMBL/GenBank/DDBJ databases">
        <title>Genome sequencing of Jeotgalibacillus soli.</title>
        <authorList>
            <person name="Goh K.M."/>
            <person name="Chan K.-G."/>
            <person name="Yaakop A.S."/>
            <person name="Ee R."/>
            <person name="Gan H.M."/>
            <person name="Chan C.S."/>
        </authorList>
    </citation>
    <scope>NUCLEOTIDE SEQUENCE [LARGE SCALE GENOMIC DNA]</scope>
    <source>
        <strain evidence="8 9">P9</strain>
    </source>
</reference>
<dbReference type="OrthoDB" id="9761531at2"/>
<dbReference type="STRING" id="889306.KP78_34340"/>